<sequence>LGSNNRCFLLHLTYSEKCVVGAFAEVSGQDVASQYPREKTEIEGQSVILNCNISRLAIVFWYRQNPGGALQYELRIFASGKVDKSPDLPERFTAELFKENKVIKLQILGAVVATNSLY</sequence>
<reference evidence="2" key="1">
    <citation type="journal article" date="2006" name="Science">
        <title>Ancient noncoding elements conserved in the human genome.</title>
        <authorList>
            <person name="Venkatesh B."/>
            <person name="Kirkness E.F."/>
            <person name="Loh Y.H."/>
            <person name="Halpern A.L."/>
            <person name="Lee A.P."/>
            <person name="Johnson J."/>
            <person name="Dandona N."/>
            <person name="Viswanathan L.D."/>
            <person name="Tay A."/>
            <person name="Venter J.C."/>
            <person name="Strausberg R.L."/>
            <person name="Brenner S."/>
        </authorList>
    </citation>
    <scope>NUCLEOTIDE SEQUENCE [LARGE SCALE GENOMIC DNA]</scope>
</reference>
<evidence type="ECO:0008006" key="3">
    <source>
        <dbReference type="Google" id="ProtNLM"/>
    </source>
</evidence>
<reference evidence="1" key="5">
    <citation type="submission" date="2025-09" db="UniProtKB">
        <authorList>
            <consortium name="Ensembl"/>
        </authorList>
    </citation>
    <scope>IDENTIFICATION</scope>
</reference>
<keyword evidence="2" id="KW-1185">Reference proteome</keyword>
<dbReference type="Gene3D" id="2.60.40.10">
    <property type="entry name" value="Immunoglobulins"/>
    <property type="match status" value="1"/>
</dbReference>
<reference evidence="1" key="4">
    <citation type="submission" date="2025-08" db="UniProtKB">
        <authorList>
            <consortium name="Ensembl"/>
        </authorList>
    </citation>
    <scope>IDENTIFICATION</scope>
</reference>
<dbReference type="Ensembl" id="ENSCMIT00000032818.1">
    <property type="protein sequence ID" value="ENSCMIP00000032326.1"/>
    <property type="gene ID" value="ENSCMIG00000013818.1"/>
</dbReference>
<dbReference type="Proteomes" id="UP000314986">
    <property type="component" value="Unassembled WGS sequence"/>
</dbReference>
<dbReference type="InterPro" id="IPR036179">
    <property type="entry name" value="Ig-like_dom_sf"/>
</dbReference>
<accession>A0A4W3IY88</accession>
<organism evidence="1 2">
    <name type="scientific">Callorhinchus milii</name>
    <name type="common">Ghost shark</name>
    <dbReference type="NCBI Taxonomy" id="7868"/>
    <lineage>
        <taxon>Eukaryota</taxon>
        <taxon>Metazoa</taxon>
        <taxon>Chordata</taxon>
        <taxon>Craniata</taxon>
        <taxon>Vertebrata</taxon>
        <taxon>Chondrichthyes</taxon>
        <taxon>Holocephali</taxon>
        <taxon>Chimaeriformes</taxon>
        <taxon>Callorhinchidae</taxon>
        <taxon>Callorhinchus</taxon>
    </lineage>
</organism>
<evidence type="ECO:0000313" key="2">
    <source>
        <dbReference type="Proteomes" id="UP000314986"/>
    </source>
</evidence>
<name>A0A4W3IY88_CALMI</name>
<dbReference type="InParanoid" id="A0A4W3IY88"/>
<reference evidence="2" key="2">
    <citation type="journal article" date="2007" name="PLoS Biol.">
        <title>Survey sequencing and comparative analysis of the elephant shark (Callorhinchus milii) genome.</title>
        <authorList>
            <person name="Venkatesh B."/>
            <person name="Kirkness E.F."/>
            <person name="Loh Y.H."/>
            <person name="Halpern A.L."/>
            <person name="Lee A.P."/>
            <person name="Johnson J."/>
            <person name="Dandona N."/>
            <person name="Viswanathan L.D."/>
            <person name="Tay A."/>
            <person name="Venter J.C."/>
            <person name="Strausberg R.L."/>
            <person name="Brenner S."/>
        </authorList>
    </citation>
    <scope>NUCLEOTIDE SEQUENCE [LARGE SCALE GENOMIC DNA]</scope>
</reference>
<reference evidence="2" key="3">
    <citation type="journal article" date="2014" name="Nature">
        <title>Elephant shark genome provides unique insights into gnathostome evolution.</title>
        <authorList>
            <consortium name="International Elephant Shark Genome Sequencing Consortium"/>
            <person name="Venkatesh B."/>
            <person name="Lee A.P."/>
            <person name="Ravi V."/>
            <person name="Maurya A.K."/>
            <person name="Lian M.M."/>
            <person name="Swann J.B."/>
            <person name="Ohta Y."/>
            <person name="Flajnik M.F."/>
            <person name="Sutoh Y."/>
            <person name="Kasahara M."/>
            <person name="Hoon S."/>
            <person name="Gangu V."/>
            <person name="Roy S.W."/>
            <person name="Irimia M."/>
            <person name="Korzh V."/>
            <person name="Kondrychyn I."/>
            <person name="Lim Z.W."/>
            <person name="Tay B.H."/>
            <person name="Tohari S."/>
            <person name="Kong K.W."/>
            <person name="Ho S."/>
            <person name="Lorente-Galdos B."/>
            <person name="Quilez J."/>
            <person name="Marques-Bonet T."/>
            <person name="Raney B.J."/>
            <person name="Ingham P.W."/>
            <person name="Tay A."/>
            <person name="Hillier L.W."/>
            <person name="Minx P."/>
            <person name="Boehm T."/>
            <person name="Wilson R.K."/>
            <person name="Brenner S."/>
            <person name="Warren W.C."/>
        </authorList>
    </citation>
    <scope>NUCLEOTIDE SEQUENCE [LARGE SCALE GENOMIC DNA]</scope>
</reference>
<evidence type="ECO:0000313" key="1">
    <source>
        <dbReference type="Ensembl" id="ENSCMIP00000032326.1"/>
    </source>
</evidence>
<dbReference type="SUPFAM" id="SSF48726">
    <property type="entry name" value="Immunoglobulin"/>
    <property type="match status" value="1"/>
</dbReference>
<dbReference type="InterPro" id="IPR013783">
    <property type="entry name" value="Ig-like_fold"/>
</dbReference>
<dbReference type="AlphaFoldDB" id="A0A4W3IY88"/>
<dbReference type="GeneTree" id="ENSGT00970000196772"/>
<protein>
    <recommendedName>
        <fullName evidence="3">Immunoglobulin V-set domain-containing protein</fullName>
    </recommendedName>
</protein>
<proteinExistence type="predicted"/>